<gene>
    <name evidence="2" type="ORF">MCOR_40982</name>
</gene>
<feature type="coiled-coil region" evidence="1">
    <location>
        <begin position="18"/>
        <end position="63"/>
    </location>
</feature>
<dbReference type="Proteomes" id="UP000507470">
    <property type="component" value="Unassembled WGS sequence"/>
</dbReference>
<keyword evidence="3" id="KW-1185">Reference proteome</keyword>
<keyword evidence="1" id="KW-0175">Coiled coil</keyword>
<dbReference type="EMBL" id="CACVKT020007420">
    <property type="protein sequence ID" value="CAC5407513.1"/>
    <property type="molecule type" value="Genomic_DNA"/>
</dbReference>
<protein>
    <submittedName>
        <fullName evidence="2">Uncharacterized protein</fullName>
    </submittedName>
</protein>
<evidence type="ECO:0000313" key="2">
    <source>
        <dbReference type="EMBL" id="CAC5407513.1"/>
    </source>
</evidence>
<evidence type="ECO:0000313" key="3">
    <source>
        <dbReference type="Proteomes" id="UP000507470"/>
    </source>
</evidence>
<evidence type="ECO:0000256" key="1">
    <source>
        <dbReference type="SAM" id="Coils"/>
    </source>
</evidence>
<organism evidence="2 3">
    <name type="scientific">Mytilus coruscus</name>
    <name type="common">Sea mussel</name>
    <dbReference type="NCBI Taxonomy" id="42192"/>
    <lineage>
        <taxon>Eukaryota</taxon>
        <taxon>Metazoa</taxon>
        <taxon>Spiralia</taxon>
        <taxon>Lophotrochozoa</taxon>
        <taxon>Mollusca</taxon>
        <taxon>Bivalvia</taxon>
        <taxon>Autobranchia</taxon>
        <taxon>Pteriomorphia</taxon>
        <taxon>Mytilida</taxon>
        <taxon>Mytiloidea</taxon>
        <taxon>Mytilidae</taxon>
        <taxon>Mytilinae</taxon>
        <taxon>Mytilus</taxon>
    </lineage>
</organism>
<reference evidence="2 3" key="1">
    <citation type="submission" date="2020-06" db="EMBL/GenBank/DDBJ databases">
        <authorList>
            <person name="Li R."/>
            <person name="Bekaert M."/>
        </authorList>
    </citation>
    <scope>NUCLEOTIDE SEQUENCE [LARGE SCALE GENOMIC DNA]</scope>
    <source>
        <strain evidence="3">wild</strain>
    </source>
</reference>
<sequence length="191" mass="22927">MPFSSIRNGAFINLVDTTHCLKTELQKMKEKLNKEKTRSDQAIKELKEKLRFKEEETLQYKEVTRTFQEQVQICETINRQLREKLEKNQTPNDYAIVKCRLNQRQIENQRLSNDLRAVKQYSNVQVGVPQPNRGNNLRNRHNQWNHHPPMHNRQNAYSAEDMKDKMKEAFQQTLSEFKEDVKKQTFNIEFF</sequence>
<proteinExistence type="predicted"/>
<accession>A0A6J8DFT1</accession>
<dbReference type="AlphaFoldDB" id="A0A6J8DFT1"/>
<name>A0A6J8DFT1_MYTCO</name>